<comment type="pathway">
    <text evidence="3">Carbohydrate metabolism; galactose metabolism.</text>
</comment>
<comment type="cofactor">
    <cofactor evidence="2">
        <name>NAD(+)</name>
        <dbReference type="ChEBI" id="CHEBI:57540"/>
    </cofactor>
</comment>
<evidence type="ECO:0000256" key="7">
    <source>
        <dbReference type="ARBA" id="ARBA00023027"/>
    </source>
</evidence>
<keyword evidence="8" id="KW-0413">Isomerase</keyword>
<comment type="similarity">
    <text evidence="4">Belongs to the NAD(P)-dependent epimerase/dehydratase family.</text>
</comment>
<evidence type="ECO:0000256" key="2">
    <source>
        <dbReference type="ARBA" id="ARBA00001911"/>
    </source>
</evidence>
<dbReference type="Gene3D" id="3.40.50.720">
    <property type="entry name" value="NAD(P)-binding Rossmann-like Domain"/>
    <property type="match status" value="1"/>
</dbReference>
<accession>A0AAX2AK82</accession>
<dbReference type="SUPFAM" id="SSF51735">
    <property type="entry name" value="NAD(P)-binding Rossmann-fold domains"/>
    <property type="match status" value="1"/>
</dbReference>
<evidence type="ECO:0000256" key="1">
    <source>
        <dbReference type="ARBA" id="ARBA00000083"/>
    </source>
</evidence>
<dbReference type="EC" id="5.1.3.2" evidence="5"/>
<feature type="domain" description="NAD-dependent epimerase/dehydratase" evidence="12">
    <location>
        <begin position="3"/>
        <end position="268"/>
    </location>
</feature>
<organism evidence="13 14">
    <name type="scientific">Malaciobacter mytili LMG 24559</name>
    <dbReference type="NCBI Taxonomy" id="1032238"/>
    <lineage>
        <taxon>Bacteria</taxon>
        <taxon>Pseudomonadati</taxon>
        <taxon>Campylobacterota</taxon>
        <taxon>Epsilonproteobacteria</taxon>
        <taxon>Campylobacterales</taxon>
        <taxon>Arcobacteraceae</taxon>
        <taxon>Malaciobacter</taxon>
    </lineage>
</organism>
<evidence type="ECO:0000313" key="13">
    <source>
        <dbReference type="EMBL" id="RXK16518.1"/>
    </source>
</evidence>
<evidence type="ECO:0000256" key="8">
    <source>
        <dbReference type="ARBA" id="ARBA00023235"/>
    </source>
</evidence>
<dbReference type="GO" id="GO:0033499">
    <property type="term" value="P:galactose catabolic process via UDP-galactose, Leloir pathway"/>
    <property type="evidence" value="ECO:0007669"/>
    <property type="project" value="TreeGrafter"/>
</dbReference>
<evidence type="ECO:0000313" key="14">
    <source>
        <dbReference type="Proteomes" id="UP000290092"/>
    </source>
</evidence>
<dbReference type="PANTHER" id="PTHR43725">
    <property type="entry name" value="UDP-GLUCOSE 4-EPIMERASE"/>
    <property type="match status" value="1"/>
</dbReference>
<reference evidence="13 14" key="1">
    <citation type="submission" date="2017-09" db="EMBL/GenBank/DDBJ databases">
        <title>Genomics of the genus Arcobacter.</title>
        <authorList>
            <person name="Perez-Cataluna A."/>
            <person name="Figueras M.J."/>
            <person name="Salas-Masso N."/>
        </authorList>
    </citation>
    <scope>NUCLEOTIDE SEQUENCE [LARGE SCALE GENOMIC DNA]</scope>
    <source>
        <strain evidence="13 14">CECT 7386</strain>
    </source>
</reference>
<evidence type="ECO:0000259" key="12">
    <source>
        <dbReference type="Pfam" id="PF01370"/>
    </source>
</evidence>
<comment type="caution">
    <text evidence="13">The sequence shown here is derived from an EMBL/GenBank/DDBJ whole genome shotgun (WGS) entry which is preliminary data.</text>
</comment>
<evidence type="ECO:0000256" key="5">
    <source>
        <dbReference type="ARBA" id="ARBA00013189"/>
    </source>
</evidence>
<evidence type="ECO:0000256" key="10">
    <source>
        <dbReference type="ARBA" id="ARBA00031367"/>
    </source>
</evidence>
<keyword evidence="14" id="KW-1185">Reference proteome</keyword>
<dbReference type="NCBIfam" id="TIGR01179">
    <property type="entry name" value="galE"/>
    <property type="match status" value="1"/>
</dbReference>
<dbReference type="InterPro" id="IPR036291">
    <property type="entry name" value="NAD(P)-bd_dom_sf"/>
</dbReference>
<proteinExistence type="inferred from homology"/>
<evidence type="ECO:0000256" key="6">
    <source>
        <dbReference type="ARBA" id="ARBA00018569"/>
    </source>
</evidence>
<keyword evidence="9" id="KW-0119">Carbohydrate metabolism</keyword>
<dbReference type="InterPro" id="IPR005886">
    <property type="entry name" value="UDP_G4E"/>
</dbReference>
<evidence type="ECO:0000256" key="3">
    <source>
        <dbReference type="ARBA" id="ARBA00004947"/>
    </source>
</evidence>
<comment type="catalytic activity">
    <reaction evidence="1">
        <text>UDP-alpha-D-glucose = UDP-alpha-D-galactose</text>
        <dbReference type="Rhea" id="RHEA:22168"/>
        <dbReference type="ChEBI" id="CHEBI:58885"/>
        <dbReference type="ChEBI" id="CHEBI:66914"/>
        <dbReference type="EC" id="5.1.3.2"/>
    </reaction>
</comment>
<evidence type="ECO:0000256" key="4">
    <source>
        <dbReference type="ARBA" id="ARBA00007637"/>
    </source>
</evidence>
<dbReference type="PANTHER" id="PTHR43725:SF53">
    <property type="entry name" value="UDP-ARABINOSE 4-EPIMERASE 1"/>
    <property type="match status" value="1"/>
</dbReference>
<dbReference type="Proteomes" id="UP000290092">
    <property type="component" value="Unassembled WGS sequence"/>
</dbReference>
<dbReference type="Gene3D" id="3.90.25.10">
    <property type="entry name" value="UDP-galactose 4-epimerase, domain 1"/>
    <property type="match status" value="1"/>
</dbReference>
<gene>
    <name evidence="13" type="primary">galE</name>
    <name evidence="13" type="ORF">CP985_02920</name>
</gene>
<dbReference type="Pfam" id="PF01370">
    <property type="entry name" value="Epimerase"/>
    <property type="match status" value="1"/>
</dbReference>
<dbReference type="KEGG" id="amyt:AMYT_0702"/>
<dbReference type="InterPro" id="IPR001509">
    <property type="entry name" value="Epimerase_deHydtase"/>
</dbReference>
<keyword evidence="7" id="KW-0520">NAD</keyword>
<dbReference type="GO" id="GO:0003978">
    <property type="term" value="F:UDP-glucose 4-epimerase activity"/>
    <property type="evidence" value="ECO:0007669"/>
    <property type="project" value="UniProtKB-EC"/>
</dbReference>
<name>A0AAX2AK82_9BACT</name>
<protein>
    <recommendedName>
        <fullName evidence="6">UDP-glucose 4-epimerase</fullName>
        <ecNumber evidence="5">5.1.3.2</ecNumber>
    </recommendedName>
    <alternativeName>
        <fullName evidence="11">Galactowaldenase</fullName>
    </alternativeName>
    <alternativeName>
        <fullName evidence="10">UDP-galactose 4-epimerase</fullName>
    </alternativeName>
</protein>
<evidence type="ECO:0000256" key="9">
    <source>
        <dbReference type="ARBA" id="ARBA00023277"/>
    </source>
</evidence>
<dbReference type="RefSeq" id="WP_114841171.1">
    <property type="nucleotide sequence ID" value="NZ_CP031219.1"/>
</dbReference>
<dbReference type="EMBL" id="NXID01000006">
    <property type="protein sequence ID" value="RXK16518.1"/>
    <property type="molecule type" value="Genomic_DNA"/>
</dbReference>
<dbReference type="AlphaFoldDB" id="A0AAX2AK82"/>
<evidence type="ECO:0000256" key="11">
    <source>
        <dbReference type="ARBA" id="ARBA00033067"/>
    </source>
</evidence>
<sequence>MKILITGGAGYIGSHVLKQLLKETNNEIIVIDNLSTGNIEILDKLKTIRDFEFIKIDLKEFEEIENIFSTNNISTVLHFAASIVVYESIKNPIKYYLNNTNNTTNLIKCAAEHGVKKFIFSSTAAVYGNPINISQKGIEENLETNPINPYGMSKLMSEKIIQDTARVYKDLKYVIFRYFNVAGADIYYEKENLKPQIGQSFPEATHLIKIASECASLKRDVVNIFGTDYNTYDGTGVRDYIHVDDLADAHIKAIDYLDENPSDIFNVGYGHGYSVKEVLKTMKKVSGVNIKTVNTHRREGDPAILISNTKKLKSKMKWKPKYDNLEIICFSSYIWEKNLYI</sequence>